<dbReference type="AlphaFoldDB" id="A0A8T8S9B3"/>
<dbReference type="Proteomes" id="UP000077671">
    <property type="component" value="Unassembled WGS sequence"/>
</dbReference>
<comment type="caution">
    <text evidence="2">The sequence shown here is derived from an EMBL/GenBank/DDBJ whole genome shotgun (WGS) entry which is preliminary data.</text>
</comment>
<sequence length="286" mass="32104">MSPEELKRAHSIETLCGGLERFNLFFSHNSNTRNSATNKKKTDVRECVVLRKPECARTTAPVALSPAEILQLMEQAGRLRIHPRLPQVPHRQHSAALHEDTQLRGGRGRDEDESEDESEDELTEQPQRPQRQQERQQREQQAQKPQQREQQAQKPQQQQRQKHKQRQPTATPQPPVAAPPRYSSLRPVDMPFNSAAACRSSAAYMIKLTSPAKPSLKPSSSALRTSKSSVQIGHPPAPAADPASTQKMLARRHYNSMRSVVVEAGGAVYRMPTMGSISRIHNRSES</sequence>
<proteinExistence type="predicted"/>
<feature type="region of interest" description="Disordered" evidence="1">
    <location>
        <begin position="89"/>
        <end position="187"/>
    </location>
</feature>
<feature type="region of interest" description="Disordered" evidence="1">
    <location>
        <begin position="211"/>
        <end position="246"/>
    </location>
</feature>
<reference evidence="2" key="1">
    <citation type="submission" date="2016-04" db="EMBL/GenBank/DDBJ databases">
        <authorList>
            <person name="Nguyen H.D."/>
            <person name="Kesanakurti P."/>
            <person name="Cullis J."/>
            <person name="Levesque C.A."/>
            <person name="Hambleton S."/>
        </authorList>
    </citation>
    <scope>NUCLEOTIDE SEQUENCE</scope>
    <source>
        <strain evidence="2">DAOMC 238032</strain>
    </source>
</reference>
<feature type="compositionally biased region" description="Acidic residues" evidence="1">
    <location>
        <begin position="111"/>
        <end position="123"/>
    </location>
</feature>
<evidence type="ECO:0000313" key="3">
    <source>
        <dbReference type="Proteomes" id="UP000077671"/>
    </source>
</evidence>
<feature type="compositionally biased region" description="Basic and acidic residues" evidence="1">
    <location>
        <begin position="96"/>
        <end position="110"/>
    </location>
</feature>
<evidence type="ECO:0000313" key="2">
    <source>
        <dbReference type="EMBL" id="KAE8235396.1"/>
    </source>
</evidence>
<dbReference type="EMBL" id="LWDD02004325">
    <property type="protein sequence ID" value="KAE8235396.1"/>
    <property type="molecule type" value="Genomic_DNA"/>
</dbReference>
<gene>
    <name evidence="2" type="ORF">A4X03_0g9789</name>
</gene>
<organism evidence="2 3">
    <name type="scientific">Tilletia caries</name>
    <name type="common">wheat bunt fungus</name>
    <dbReference type="NCBI Taxonomy" id="13290"/>
    <lineage>
        <taxon>Eukaryota</taxon>
        <taxon>Fungi</taxon>
        <taxon>Dikarya</taxon>
        <taxon>Basidiomycota</taxon>
        <taxon>Ustilaginomycotina</taxon>
        <taxon>Exobasidiomycetes</taxon>
        <taxon>Tilletiales</taxon>
        <taxon>Tilletiaceae</taxon>
        <taxon>Tilletia</taxon>
    </lineage>
</organism>
<protein>
    <submittedName>
        <fullName evidence="2">Uncharacterized protein</fullName>
    </submittedName>
</protein>
<feature type="compositionally biased region" description="Low complexity" evidence="1">
    <location>
        <begin position="139"/>
        <end position="159"/>
    </location>
</feature>
<accession>A0A8T8S9B3</accession>
<evidence type="ECO:0000256" key="1">
    <source>
        <dbReference type="SAM" id="MobiDB-lite"/>
    </source>
</evidence>
<feature type="compositionally biased region" description="Low complexity" evidence="1">
    <location>
        <begin position="211"/>
        <end position="223"/>
    </location>
</feature>
<name>A0A8T8S9B3_9BASI</name>
<reference evidence="2" key="2">
    <citation type="journal article" date="2019" name="IMA Fungus">
        <title>Genome sequencing and comparison of five Tilletia species to identify candidate genes for the detection of regulated species infecting wheat.</title>
        <authorList>
            <person name="Nguyen H.D.T."/>
            <person name="Sultana T."/>
            <person name="Kesanakurti P."/>
            <person name="Hambleton S."/>
        </authorList>
    </citation>
    <scope>NUCLEOTIDE SEQUENCE</scope>
    <source>
        <strain evidence="2">DAOMC 238032</strain>
    </source>
</reference>